<dbReference type="PANTHER" id="PTHR43150">
    <property type="entry name" value="HYPERKINETIC, ISOFORM M"/>
    <property type="match status" value="1"/>
</dbReference>
<protein>
    <submittedName>
        <fullName evidence="5">L-glyceraldehyde 3-phosphate reductase</fullName>
    </submittedName>
</protein>
<sequence length="344" mass="38352">MPYTAADQRYADIAYRRCGRSGIDLPPISLGLWQNFGGTDVFETGRAILRRAFDRGVTHFDLANNYGPPYGSAEENFGQWMDRDFRPYRDELLISSKAGYDMWPGPYGNFGSRKYLVASLDQSLKRMGLDYVDIFYHHRPDPRTPLEETMGALDHIVRSGKALYVGVSSYSPELTRRAHSILTELGTPLLIHQPSYSMLNRWTEDGLLDTLTELGVGCIAFSPLAQGLLSDKYLKGVPGDSRAARNGSFSSRLVTPDNIQRIQALNAMAQRRGQSLAQMAIAWVLRNERVTSALIGARTVEQLDSSLDALGNTGFSDDELKEVDRYATEGGIDLWRQQSAIQPS</sequence>
<keyword evidence="3" id="KW-0560">Oxidoreductase</keyword>
<proteinExistence type="inferred from homology"/>
<dbReference type="NCBIfam" id="NF007388">
    <property type="entry name" value="PRK09912.1"/>
    <property type="match status" value="1"/>
</dbReference>
<dbReference type="EMBL" id="FNIT01000005">
    <property type="protein sequence ID" value="SDO27482.1"/>
    <property type="molecule type" value="Genomic_DNA"/>
</dbReference>
<evidence type="ECO:0000313" key="6">
    <source>
        <dbReference type="Proteomes" id="UP000198793"/>
    </source>
</evidence>
<dbReference type="Proteomes" id="UP000198793">
    <property type="component" value="Unassembled WGS sequence"/>
</dbReference>
<accession>A0A1H0I7W0</accession>
<keyword evidence="6" id="KW-1185">Reference proteome</keyword>
<dbReference type="InterPro" id="IPR005399">
    <property type="entry name" value="K_chnl_volt-dep_bsu_KCNAB-rel"/>
</dbReference>
<evidence type="ECO:0000256" key="1">
    <source>
        <dbReference type="ARBA" id="ARBA00006515"/>
    </source>
</evidence>
<dbReference type="RefSeq" id="WP_090673378.1">
    <property type="nucleotide sequence ID" value="NZ_FNIT01000005.1"/>
</dbReference>
<dbReference type="PANTHER" id="PTHR43150:SF4">
    <property type="entry name" value="L-GLYCERALDEHYDE 3-PHOSPHATE REDUCTASE"/>
    <property type="match status" value="1"/>
</dbReference>
<organism evidence="5 6">
    <name type="scientific">Aureimonas jatrophae</name>
    <dbReference type="NCBI Taxonomy" id="1166073"/>
    <lineage>
        <taxon>Bacteria</taxon>
        <taxon>Pseudomonadati</taxon>
        <taxon>Pseudomonadota</taxon>
        <taxon>Alphaproteobacteria</taxon>
        <taxon>Hyphomicrobiales</taxon>
        <taxon>Aurantimonadaceae</taxon>
        <taxon>Aureimonas</taxon>
    </lineage>
</organism>
<dbReference type="GO" id="GO:0051596">
    <property type="term" value="P:methylglyoxal catabolic process"/>
    <property type="evidence" value="ECO:0007669"/>
    <property type="project" value="TreeGrafter"/>
</dbReference>
<evidence type="ECO:0000256" key="3">
    <source>
        <dbReference type="ARBA" id="ARBA00023002"/>
    </source>
</evidence>
<dbReference type="Pfam" id="PF00248">
    <property type="entry name" value="Aldo_ket_red"/>
    <property type="match status" value="1"/>
</dbReference>
<dbReference type="SUPFAM" id="SSF51430">
    <property type="entry name" value="NAD(P)-linked oxidoreductase"/>
    <property type="match status" value="1"/>
</dbReference>
<dbReference type="InterPro" id="IPR036812">
    <property type="entry name" value="NAD(P)_OxRdtase_dom_sf"/>
</dbReference>
<dbReference type="AlphaFoldDB" id="A0A1H0I7W0"/>
<evidence type="ECO:0000313" key="5">
    <source>
        <dbReference type="EMBL" id="SDO27482.1"/>
    </source>
</evidence>
<dbReference type="PRINTS" id="PR01577">
    <property type="entry name" value="KCNABCHANNEL"/>
</dbReference>
<dbReference type="Gene3D" id="3.20.20.100">
    <property type="entry name" value="NADP-dependent oxidoreductase domain"/>
    <property type="match status" value="1"/>
</dbReference>
<reference evidence="5 6" key="1">
    <citation type="submission" date="2016-10" db="EMBL/GenBank/DDBJ databases">
        <authorList>
            <person name="de Groot N.N."/>
        </authorList>
    </citation>
    <scope>NUCLEOTIDE SEQUENCE [LARGE SCALE GENOMIC DNA]</scope>
    <source>
        <strain evidence="6">L7-484,KACC 16230,DSM 25025</strain>
    </source>
</reference>
<keyword evidence="2" id="KW-0521">NADP</keyword>
<comment type="similarity">
    <text evidence="1">Belongs to the shaker potassium channel beta subunit family.</text>
</comment>
<dbReference type="GO" id="GO:0016491">
    <property type="term" value="F:oxidoreductase activity"/>
    <property type="evidence" value="ECO:0007669"/>
    <property type="project" value="UniProtKB-KW"/>
</dbReference>
<evidence type="ECO:0000256" key="2">
    <source>
        <dbReference type="ARBA" id="ARBA00022857"/>
    </source>
</evidence>
<evidence type="ECO:0000259" key="4">
    <source>
        <dbReference type="Pfam" id="PF00248"/>
    </source>
</evidence>
<name>A0A1H0I7W0_9HYPH</name>
<gene>
    <name evidence="5" type="ORF">SAMN05192530_1054</name>
</gene>
<dbReference type="InterPro" id="IPR023210">
    <property type="entry name" value="NADP_OxRdtase_dom"/>
</dbReference>
<dbReference type="STRING" id="1166073.SAMN05192530_1054"/>
<feature type="domain" description="NADP-dependent oxidoreductase" evidence="4">
    <location>
        <begin position="27"/>
        <end position="325"/>
    </location>
</feature>
<dbReference type="OrthoDB" id="9774523at2"/>